<evidence type="ECO:0000259" key="7">
    <source>
        <dbReference type="PROSITE" id="PS51736"/>
    </source>
</evidence>
<evidence type="ECO:0000256" key="5">
    <source>
        <dbReference type="PROSITE-ProRule" id="PRU10137"/>
    </source>
</evidence>
<reference evidence="9 10" key="1">
    <citation type="submission" date="2019-09" db="EMBL/GenBank/DDBJ databases">
        <title>Genome sequencing of Ng87 strain.</title>
        <authorList>
            <person name="Karasev E.S."/>
            <person name="Andronov E."/>
        </authorList>
    </citation>
    <scope>NUCLEOTIDE SEQUENCE [LARGE SCALE GENOMIC DNA]</scope>
    <source>
        <strain evidence="9 10">Ng87</strain>
    </source>
</reference>
<dbReference type="Pfam" id="PF13408">
    <property type="entry name" value="Zn_ribbon_recom"/>
    <property type="match status" value="1"/>
</dbReference>
<organism evidence="9 10">
    <name type="scientific">Neorhizobium galegae</name>
    <name type="common">Rhizobium galegae</name>
    <dbReference type="NCBI Taxonomy" id="399"/>
    <lineage>
        <taxon>Bacteria</taxon>
        <taxon>Pseudomonadati</taxon>
        <taxon>Pseudomonadota</taxon>
        <taxon>Alphaproteobacteria</taxon>
        <taxon>Hyphomicrobiales</taxon>
        <taxon>Rhizobiaceae</taxon>
        <taxon>Rhizobium/Agrobacterium group</taxon>
        <taxon>Neorhizobium</taxon>
    </lineage>
</organism>
<evidence type="ECO:0000256" key="6">
    <source>
        <dbReference type="SAM" id="Coils"/>
    </source>
</evidence>
<comment type="caution">
    <text evidence="9">The sequence shown here is derived from an EMBL/GenBank/DDBJ whole genome shotgun (WGS) entry which is preliminary data.</text>
</comment>
<dbReference type="PROSITE" id="PS51736">
    <property type="entry name" value="RECOMBINASES_3"/>
    <property type="match status" value="1"/>
</dbReference>
<dbReference type="GO" id="GO:0000150">
    <property type="term" value="F:DNA strand exchange activity"/>
    <property type="evidence" value="ECO:0007669"/>
    <property type="project" value="InterPro"/>
</dbReference>
<dbReference type="GO" id="GO:0015074">
    <property type="term" value="P:DNA integration"/>
    <property type="evidence" value="ECO:0007669"/>
    <property type="project" value="UniProtKB-KW"/>
</dbReference>
<evidence type="ECO:0000256" key="4">
    <source>
        <dbReference type="PIRSR" id="PIRSR606118-50"/>
    </source>
</evidence>
<dbReference type="InterPro" id="IPR038109">
    <property type="entry name" value="DNA_bind_recomb_sf"/>
</dbReference>
<dbReference type="CDD" id="cd00338">
    <property type="entry name" value="Ser_Recombinase"/>
    <property type="match status" value="1"/>
</dbReference>
<evidence type="ECO:0000313" key="9">
    <source>
        <dbReference type="EMBL" id="KAB1089310.1"/>
    </source>
</evidence>
<keyword evidence="3" id="KW-0233">DNA recombination</keyword>
<evidence type="ECO:0000313" key="10">
    <source>
        <dbReference type="Proteomes" id="UP000386575"/>
    </source>
</evidence>
<dbReference type="Gene3D" id="3.40.50.1390">
    <property type="entry name" value="Resolvase, N-terminal catalytic domain"/>
    <property type="match status" value="1"/>
</dbReference>
<dbReference type="InterPro" id="IPR050639">
    <property type="entry name" value="SSR_resolvase"/>
</dbReference>
<dbReference type="GO" id="GO:0003677">
    <property type="term" value="F:DNA binding"/>
    <property type="evidence" value="ECO:0007669"/>
    <property type="project" value="UniProtKB-KW"/>
</dbReference>
<keyword evidence="2" id="KW-0238">DNA-binding</keyword>
<dbReference type="InterPro" id="IPR006119">
    <property type="entry name" value="Resolv_N"/>
</dbReference>
<dbReference type="SMART" id="SM00857">
    <property type="entry name" value="Resolvase"/>
    <property type="match status" value="1"/>
</dbReference>
<evidence type="ECO:0000259" key="8">
    <source>
        <dbReference type="PROSITE" id="PS51737"/>
    </source>
</evidence>
<evidence type="ECO:0000256" key="1">
    <source>
        <dbReference type="ARBA" id="ARBA00022908"/>
    </source>
</evidence>
<gene>
    <name evidence="9" type="ORF">F4V91_00520</name>
</gene>
<sequence length="560" mass="62430">MKTAAKQIHPNPVFPVGAPPLRAALYLRVSTGRQADNDLSIPDQRQQAVRFCAARGWQIVSEFVDAGLSGTDDNRPQLQRMLDIATGGGKPFDVVVVHSFSRFARDHFAMEFNIRRLKKHKVQFVSITQDLGDDPQSDMMRQVFALFDEYQSKENAKHTLRAMQENARQGFWNGAAAPYGYAIVAAEQRGAKTKKRLAIDPVEAEIVRLMFRLLSEGDGTNGPLGVKAATSWMNERGHRTRRGARWGIGQLHKLLTSPTYKGDYRFNRKVWKTKEDKPETEQVAVTVDPIIEPSLFDAVQARLKARSPKTTPPRVVTGPILLTGIATCASCGGGMTLRTGKSGRYRYYTCATCAQQGKSACKGRSIPMDRLDRLVTERLAETLFAPDRVRDILGGLLERQASRTEDHAHRMTALQNKVKDAESRLSRLYGAIESGVADFADPTLKDRVTALKYERDQAKAALDRAFAELRPETRITEEKIDAFASLMRENVTNGPIPFRRAYLRAVIDQVEVDDAEIRIHGRKSVLERLVMGGGAAPAGVPSFVRKWRTRSDSNARPPDS</sequence>
<accession>A0A6A1TZJ3</accession>
<feature type="coiled-coil region" evidence="6">
    <location>
        <begin position="404"/>
        <end position="431"/>
    </location>
</feature>
<dbReference type="AlphaFoldDB" id="A0A6A1TZJ3"/>
<name>A0A6A1TZJ3_NEOGA</name>
<dbReference type="Pfam" id="PF07508">
    <property type="entry name" value="Recombinase"/>
    <property type="match status" value="1"/>
</dbReference>
<dbReference type="EMBL" id="VZUL01000002">
    <property type="protein sequence ID" value="KAB1089310.1"/>
    <property type="molecule type" value="Genomic_DNA"/>
</dbReference>
<feature type="domain" description="Resolvase/invertase-type recombinase catalytic" evidence="7">
    <location>
        <begin position="22"/>
        <end position="174"/>
    </location>
</feature>
<dbReference type="PANTHER" id="PTHR30461">
    <property type="entry name" value="DNA-INVERTASE FROM LAMBDOID PROPHAGE"/>
    <property type="match status" value="1"/>
</dbReference>
<feature type="domain" description="Recombinase" evidence="8">
    <location>
        <begin position="178"/>
        <end position="309"/>
    </location>
</feature>
<protein>
    <submittedName>
        <fullName evidence="9">Recombinase family protein</fullName>
    </submittedName>
</protein>
<dbReference type="InterPro" id="IPR011109">
    <property type="entry name" value="DNA_bind_recombinase_dom"/>
</dbReference>
<dbReference type="PROSITE" id="PS00397">
    <property type="entry name" value="RECOMBINASES_1"/>
    <property type="match status" value="1"/>
</dbReference>
<keyword evidence="1" id="KW-0229">DNA integration</keyword>
<dbReference type="InterPro" id="IPR036162">
    <property type="entry name" value="Resolvase-like_N_sf"/>
</dbReference>
<dbReference type="PROSITE" id="PS51737">
    <property type="entry name" value="RECOMBINASE_DNA_BIND"/>
    <property type="match status" value="1"/>
</dbReference>
<keyword evidence="6" id="KW-0175">Coiled coil</keyword>
<evidence type="ECO:0000256" key="3">
    <source>
        <dbReference type="ARBA" id="ARBA00023172"/>
    </source>
</evidence>
<dbReference type="Gene3D" id="3.90.1750.20">
    <property type="entry name" value="Putative Large Serine Recombinase, Chain B, Domain 2"/>
    <property type="match status" value="1"/>
</dbReference>
<feature type="active site" description="O-(5'-phospho-DNA)-serine intermediate" evidence="4 5">
    <location>
        <position position="30"/>
    </location>
</feature>
<dbReference type="Proteomes" id="UP000386575">
    <property type="component" value="Unassembled WGS sequence"/>
</dbReference>
<dbReference type="Pfam" id="PF00239">
    <property type="entry name" value="Resolvase"/>
    <property type="match status" value="1"/>
</dbReference>
<dbReference type="InterPro" id="IPR025827">
    <property type="entry name" value="Zn_ribbon_recom_dom"/>
</dbReference>
<dbReference type="SUPFAM" id="SSF53041">
    <property type="entry name" value="Resolvase-like"/>
    <property type="match status" value="1"/>
</dbReference>
<dbReference type="InterPro" id="IPR006118">
    <property type="entry name" value="Recombinase_CS"/>
</dbReference>
<proteinExistence type="predicted"/>
<dbReference type="PANTHER" id="PTHR30461:SF23">
    <property type="entry name" value="DNA RECOMBINASE-RELATED"/>
    <property type="match status" value="1"/>
</dbReference>
<evidence type="ECO:0000256" key="2">
    <source>
        <dbReference type="ARBA" id="ARBA00023125"/>
    </source>
</evidence>